<keyword evidence="2" id="KW-1185">Reference proteome</keyword>
<name>A0A1E1L4B2_9HELO</name>
<evidence type="ECO:0000313" key="1">
    <source>
        <dbReference type="EMBL" id="CZT05290.1"/>
    </source>
</evidence>
<accession>A0A1E1L4B2</accession>
<dbReference type="EMBL" id="FJUX01000075">
    <property type="protein sequence ID" value="CZT05290.1"/>
    <property type="molecule type" value="Genomic_DNA"/>
</dbReference>
<evidence type="ECO:0000313" key="2">
    <source>
        <dbReference type="Proteomes" id="UP000178912"/>
    </source>
</evidence>
<dbReference type="Proteomes" id="UP000178912">
    <property type="component" value="Unassembled WGS sequence"/>
</dbReference>
<gene>
    <name evidence="1" type="ORF">RAG0_11458</name>
</gene>
<sequence length="165" mass="17662">MVGQGAAAIAANIAPRCRALLFVPPVAGSPACTSLGIDCSFTLAEPDTSRLERCCLSLLSLGPLLALLLGSIVRSRWRNQTQVDSVFPPTLLRKSLLHHEWRDLEAKITTKPSPHLGWGVRAGGHSVPGNLFLLRPRTSSPSMFNQIQNSAPGKAMVREASTSTP</sequence>
<organism evidence="1 2">
    <name type="scientific">Rhynchosporium agropyri</name>
    <dbReference type="NCBI Taxonomy" id="914238"/>
    <lineage>
        <taxon>Eukaryota</taxon>
        <taxon>Fungi</taxon>
        <taxon>Dikarya</taxon>
        <taxon>Ascomycota</taxon>
        <taxon>Pezizomycotina</taxon>
        <taxon>Leotiomycetes</taxon>
        <taxon>Helotiales</taxon>
        <taxon>Ploettnerulaceae</taxon>
        <taxon>Rhynchosporium</taxon>
    </lineage>
</organism>
<protein>
    <submittedName>
        <fullName evidence="1">Uncharacterized protein</fullName>
    </submittedName>
</protein>
<dbReference type="AlphaFoldDB" id="A0A1E1L4B2"/>
<proteinExistence type="predicted"/>
<reference evidence="2" key="1">
    <citation type="submission" date="2016-03" db="EMBL/GenBank/DDBJ databases">
        <authorList>
            <person name="Guldener U."/>
        </authorList>
    </citation>
    <scope>NUCLEOTIDE SEQUENCE [LARGE SCALE GENOMIC DNA]</scope>
    <source>
        <strain evidence="2">04CH-RAC-A.6.1</strain>
    </source>
</reference>